<protein>
    <recommendedName>
        <fullName evidence="2">Nucleotidyl transferase AbiEii/AbiGii toxin family protein</fullName>
    </recommendedName>
</protein>
<name>A0A5J4Q6C8_9ZZZZ</name>
<proteinExistence type="predicted"/>
<dbReference type="InterPro" id="IPR014942">
    <property type="entry name" value="AbiEii"/>
</dbReference>
<feature type="non-terminal residue" evidence="1">
    <location>
        <position position="229"/>
    </location>
</feature>
<sequence>MYNYSRKDLGKVATETGFIRDNLEKVFRLCNILEYLNSNPLLVEHLALKGGTSINLTVFSLPRLSVDIDLDFSKECDREEMIRIRENINSDLLNFMYSQDYILSPNTKNPHSLDSWSFYFQNSAGNKDNIRIEINYSMRNHIFPIEKRTVNAELLGIEYEVNTLSILELFGTKIKALIERTAPRDLYDVQNMIKHNIIHSEEQDLLRKIILFYLALGAKNKIVLPFNFE</sequence>
<accession>A0A5J4Q6C8</accession>
<dbReference type="Gene3D" id="3.10.450.620">
    <property type="entry name" value="JHP933, nucleotidyltransferase-like core domain"/>
    <property type="match status" value="1"/>
</dbReference>
<reference evidence="1" key="1">
    <citation type="submission" date="2019-03" db="EMBL/GenBank/DDBJ databases">
        <title>Single cell metagenomics reveals metabolic interactions within the superorganism composed of flagellate Streblomastix strix and complex community of Bacteroidetes bacteria on its surface.</title>
        <authorList>
            <person name="Treitli S.C."/>
            <person name="Kolisko M."/>
            <person name="Husnik F."/>
            <person name="Keeling P."/>
            <person name="Hampl V."/>
        </authorList>
    </citation>
    <scope>NUCLEOTIDE SEQUENCE</scope>
    <source>
        <strain evidence="1">STM</strain>
    </source>
</reference>
<dbReference type="AlphaFoldDB" id="A0A5J4Q6C8"/>
<dbReference type="EMBL" id="SNRY01004801">
    <property type="protein sequence ID" value="KAA6316659.1"/>
    <property type="molecule type" value="Genomic_DNA"/>
</dbReference>
<dbReference type="Pfam" id="PF08843">
    <property type="entry name" value="AbiEii"/>
    <property type="match status" value="1"/>
</dbReference>
<evidence type="ECO:0000313" key="1">
    <source>
        <dbReference type="EMBL" id="KAA6316659.1"/>
    </source>
</evidence>
<evidence type="ECO:0008006" key="2">
    <source>
        <dbReference type="Google" id="ProtNLM"/>
    </source>
</evidence>
<gene>
    <name evidence="1" type="ORF">EZS27_033062</name>
</gene>
<organism evidence="1">
    <name type="scientific">termite gut metagenome</name>
    <dbReference type="NCBI Taxonomy" id="433724"/>
    <lineage>
        <taxon>unclassified sequences</taxon>
        <taxon>metagenomes</taxon>
        <taxon>organismal metagenomes</taxon>
    </lineage>
</organism>
<comment type="caution">
    <text evidence="1">The sequence shown here is derived from an EMBL/GenBank/DDBJ whole genome shotgun (WGS) entry which is preliminary data.</text>
</comment>